<protein>
    <submittedName>
        <fullName evidence="3">Uncharacterized protein</fullName>
    </submittedName>
</protein>
<keyword evidence="2" id="KW-1133">Transmembrane helix</keyword>
<name>A0ABD6EHS3_9BILA</name>
<feature type="region of interest" description="Disordered" evidence="1">
    <location>
        <begin position="33"/>
        <end position="52"/>
    </location>
</feature>
<proteinExistence type="predicted"/>
<evidence type="ECO:0000313" key="4">
    <source>
        <dbReference type="Proteomes" id="UP001608902"/>
    </source>
</evidence>
<organism evidence="3 4">
    <name type="scientific">Gnathostoma spinigerum</name>
    <dbReference type="NCBI Taxonomy" id="75299"/>
    <lineage>
        <taxon>Eukaryota</taxon>
        <taxon>Metazoa</taxon>
        <taxon>Ecdysozoa</taxon>
        <taxon>Nematoda</taxon>
        <taxon>Chromadorea</taxon>
        <taxon>Rhabditida</taxon>
        <taxon>Spirurina</taxon>
        <taxon>Gnathostomatomorpha</taxon>
        <taxon>Gnathostomatoidea</taxon>
        <taxon>Gnathostomatidae</taxon>
        <taxon>Gnathostoma</taxon>
    </lineage>
</organism>
<evidence type="ECO:0000256" key="1">
    <source>
        <dbReference type="SAM" id="MobiDB-lite"/>
    </source>
</evidence>
<feature type="region of interest" description="Disordered" evidence="1">
    <location>
        <begin position="1"/>
        <end position="25"/>
    </location>
</feature>
<accession>A0ABD6EHS3</accession>
<sequence length="82" mass="9196">MRGRCDRGKGHAKTKTPAVRSGQTNVLLSQSWNPSQYPLHDANNPSTAESSEETRSFERAISFVIVFGMVIFLLLFSHCREV</sequence>
<keyword evidence="2" id="KW-0812">Transmembrane</keyword>
<dbReference type="AlphaFoldDB" id="A0ABD6EHS3"/>
<dbReference type="Proteomes" id="UP001608902">
    <property type="component" value="Unassembled WGS sequence"/>
</dbReference>
<evidence type="ECO:0000256" key="2">
    <source>
        <dbReference type="SAM" id="Phobius"/>
    </source>
</evidence>
<reference evidence="3 4" key="1">
    <citation type="submission" date="2024-08" db="EMBL/GenBank/DDBJ databases">
        <title>Gnathostoma spinigerum genome.</title>
        <authorList>
            <person name="Gonzalez-Bertolin B."/>
            <person name="Monzon S."/>
            <person name="Zaballos A."/>
            <person name="Jimenez P."/>
            <person name="Dekumyoy P."/>
            <person name="Varona S."/>
            <person name="Cuesta I."/>
            <person name="Sumanam S."/>
            <person name="Adisakwattana P."/>
            <person name="Gasser R.B."/>
            <person name="Hernandez-Gonzalez A."/>
            <person name="Young N.D."/>
            <person name="Perteguer M.J."/>
        </authorList>
    </citation>
    <scope>NUCLEOTIDE SEQUENCE [LARGE SCALE GENOMIC DNA]</scope>
    <source>
        <strain evidence="3">AL3</strain>
        <tissue evidence="3">Liver</tissue>
    </source>
</reference>
<feature type="transmembrane region" description="Helical" evidence="2">
    <location>
        <begin position="60"/>
        <end position="78"/>
    </location>
</feature>
<comment type="caution">
    <text evidence="3">The sequence shown here is derived from an EMBL/GenBank/DDBJ whole genome shotgun (WGS) entry which is preliminary data.</text>
</comment>
<keyword evidence="2" id="KW-0472">Membrane</keyword>
<keyword evidence="4" id="KW-1185">Reference proteome</keyword>
<dbReference type="EMBL" id="JBGFUD010004019">
    <property type="protein sequence ID" value="MFH4979281.1"/>
    <property type="molecule type" value="Genomic_DNA"/>
</dbReference>
<evidence type="ECO:0000313" key="3">
    <source>
        <dbReference type="EMBL" id="MFH4979281.1"/>
    </source>
</evidence>
<gene>
    <name evidence="3" type="ORF">AB6A40_005990</name>
</gene>